<dbReference type="EMBL" id="JAMOIL010000009">
    <property type="protein sequence ID" value="MCM0620229.1"/>
    <property type="molecule type" value="Genomic_DNA"/>
</dbReference>
<dbReference type="AlphaFoldDB" id="A0A9X2IFB1"/>
<evidence type="ECO:0000313" key="2">
    <source>
        <dbReference type="Proteomes" id="UP001139485"/>
    </source>
</evidence>
<dbReference type="PROSITE" id="PS51257">
    <property type="entry name" value="PROKAR_LIPOPROTEIN"/>
    <property type="match status" value="1"/>
</dbReference>
<comment type="caution">
    <text evidence="1">The sequence shown here is derived from an EMBL/GenBank/DDBJ whole genome shotgun (WGS) entry which is preliminary data.</text>
</comment>
<reference evidence="1" key="1">
    <citation type="submission" date="2022-05" db="EMBL/GenBank/DDBJ databases">
        <authorList>
            <person name="Tuo L."/>
        </authorList>
    </citation>
    <scope>NUCLEOTIDE SEQUENCE</scope>
    <source>
        <strain evidence="1">BSK12Z-4</strain>
    </source>
</reference>
<gene>
    <name evidence="1" type="ORF">M8330_07965</name>
</gene>
<dbReference type="RefSeq" id="WP_250826902.1">
    <property type="nucleotide sequence ID" value="NZ_JAMOIL010000009.1"/>
</dbReference>
<evidence type="ECO:0000313" key="1">
    <source>
        <dbReference type="EMBL" id="MCM0620229.1"/>
    </source>
</evidence>
<proteinExistence type="predicted"/>
<name>A0A9X2IFB1_9ACTN</name>
<accession>A0A9X2IFB1</accession>
<keyword evidence="2" id="KW-1185">Reference proteome</keyword>
<protein>
    <submittedName>
        <fullName evidence="1">Uncharacterized protein</fullName>
    </submittedName>
</protein>
<organism evidence="1 2">
    <name type="scientific">Nocardioides bruguierae</name>
    <dbReference type="NCBI Taxonomy" id="2945102"/>
    <lineage>
        <taxon>Bacteria</taxon>
        <taxon>Bacillati</taxon>
        <taxon>Actinomycetota</taxon>
        <taxon>Actinomycetes</taxon>
        <taxon>Propionibacteriales</taxon>
        <taxon>Nocardioidaceae</taxon>
        <taxon>Nocardioides</taxon>
    </lineage>
</organism>
<dbReference type="Proteomes" id="UP001139485">
    <property type="component" value="Unassembled WGS sequence"/>
</dbReference>
<sequence length="368" mass="38379">MTAATPRARARRPWPARVLALVAAAGLLGPGLAACGLVGGTPQALEGRVRQAPGVVEVAVPDPDDGEQARIDVQLADDLDTASVVAVVQRTVDAVDSADYTPFRLRLLDSEHCTPESCGWIEIDGDRLLGPGAGADVATEVADAVDVWRSWSDALDGSVVLSLASTDTLTARSDSLTQALAALAQDAVTLPGTLAGHVRLDLADPRRRLVVTGAPDDRDRDLVRRLSAGLPRGGDTLPVAWSLQVGATGSGGADVDHVLLRVATASASPEGVSRWTPSSRPLRRWLGSALRTLSDAGQRTGAGTVQVSLEDAQEASTTALTDHPLAVRRLGWWVAGQEPITRRAASLPGAEAWDRWLAQRAAEVAGTG</sequence>